<dbReference type="PANTHER" id="PTHR11877">
    <property type="entry name" value="HYDROXYMETHYLGLUTARYL-COA SYNTHASE"/>
    <property type="match status" value="1"/>
</dbReference>
<dbReference type="InterPro" id="IPR001099">
    <property type="entry name" value="Chalcone/stilbene_synt_N"/>
</dbReference>
<evidence type="ECO:0000256" key="3">
    <source>
        <dbReference type="RuleBase" id="RU003633"/>
    </source>
</evidence>
<dbReference type="AlphaFoldDB" id="A0A0N1HGD1"/>
<evidence type="ECO:0000259" key="6">
    <source>
        <dbReference type="Pfam" id="PF02797"/>
    </source>
</evidence>
<evidence type="ECO:0000313" key="8">
    <source>
        <dbReference type="Proteomes" id="UP000038010"/>
    </source>
</evidence>
<dbReference type="PANTHER" id="PTHR11877:SF46">
    <property type="entry name" value="TYPE III POLYKETIDE SYNTHASE A"/>
    <property type="match status" value="1"/>
</dbReference>
<dbReference type="OrthoDB" id="329835at2759"/>
<proteinExistence type="inferred from homology"/>
<evidence type="ECO:0000259" key="5">
    <source>
        <dbReference type="Pfam" id="PF00195"/>
    </source>
</evidence>
<feature type="region of interest" description="Disordered" evidence="4">
    <location>
        <begin position="234"/>
        <end position="259"/>
    </location>
</feature>
<feature type="compositionally biased region" description="Low complexity" evidence="4">
    <location>
        <begin position="475"/>
        <end position="487"/>
    </location>
</feature>
<evidence type="ECO:0000256" key="2">
    <source>
        <dbReference type="ARBA" id="ARBA00022679"/>
    </source>
</evidence>
<reference evidence="7 8" key="1">
    <citation type="submission" date="2015-06" db="EMBL/GenBank/DDBJ databases">
        <title>Draft genome of the ant-associated black yeast Phialophora attae CBS 131958.</title>
        <authorList>
            <person name="Moreno L.F."/>
            <person name="Stielow B.J."/>
            <person name="de Hoog S."/>
            <person name="Vicente V.A."/>
            <person name="Weiss V.A."/>
            <person name="de Vries M."/>
            <person name="Cruz L.M."/>
            <person name="Souza E.M."/>
        </authorList>
    </citation>
    <scope>NUCLEOTIDE SEQUENCE [LARGE SCALE GENOMIC DNA]</scope>
    <source>
        <strain evidence="7 8">CBS 131958</strain>
    </source>
</reference>
<feature type="compositionally biased region" description="Gly residues" evidence="4">
    <location>
        <begin position="488"/>
        <end position="501"/>
    </location>
</feature>
<dbReference type="EMBL" id="LFJN01000002">
    <property type="protein sequence ID" value="KPI45205.1"/>
    <property type="molecule type" value="Genomic_DNA"/>
</dbReference>
<evidence type="ECO:0000313" key="7">
    <source>
        <dbReference type="EMBL" id="KPI45205.1"/>
    </source>
</evidence>
<feature type="domain" description="Chalcone/stilbene synthase C-terminal" evidence="6">
    <location>
        <begin position="351"/>
        <end position="438"/>
    </location>
</feature>
<dbReference type="InterPro" id="IPR016039">
    <property type="entry name" value="Thiolase-like"/>
</dbReference>
<feature type="region of interest" description="Disordered" evidence="4">
    <location>
        <begin position="473"/>
        <end position="520"/>
    </location>
</feature>
<evidence type="ECO:0000256" key="1">
    <source>
        <dbReference type="ARBA" id="ARBA00005531"/>
    </source>
</evidence>
<dbReference type="SUPFAM" id="SSF53901">
    <property type="entry name" value="Thiolase-like"/>
    <property type="match status" value="2"/>
</dbReference>
<dbReference type="Pfam" id="PF02797">
    <property type="entry name" value="Chal_sti_synt_C"/>
    <property type="match status" value="1"/>
</dbReference>
<dbReference type="GO" id="GO:0016747">
    <property type="term" value="F:acyltransferase activity, transferring groups other than amino-acyl groups"/>
    <property type="evidence" value="ECO:0007669"/>
    <property type="project" value="InterPro"/>
</dbReference>
<keyword evidence="8" id="KW-1185">Reference proteome</keyword>
<keyword evidence="2 3" id="KW-0808">Transferase</keyword>
<dbReference type="VEuPathDB" id="FungiDB:AB675_2558"/>
<dbReference type="Proteomes" id="UP000038010">
    <property type="component" value="Unassembled WGS sequence"/>
</dbReference>
<accession>A0A0N1HGD1</accession>
<dbReference type="GeneID" id="28734418"/>
<evidence type="ECO:0000256" key="4">
    <source>
        <dbReference type="SAM" id="MobiDB-lite"/>
    </source>
</evidence>
<dbReference type="Gene3D" id="3.40.47.10">
    <property type="match status" value="2"/>
</dbReference>
<dbReference type="Pfam" id="PF00195">
    <property type="entry name" value="Chal_sti_synt_N"/>
    <property type="match status" value="1"/>
</dbReference>
<comment type="caution">
    <text evidence="7">The sequence shown here is derived from an EMBL/GenBank/DDBJ whole genome shotgun (WGS) entry which is preliminary data.</text>
</comment>
<sequence length="520" mass="55598">MSPSVIPPRTRASERYQRPNVFVYGVGAAYPPHSIKPEELDVLARRFYPSTPALEKVLTINAYTGIDTRASIGTIDHPVVNDPLPPSITELNDLFMTHGVSLSVSAARKALAQSNTPYSDITHVVSTTCTNSANPGFDHYVIKKLGLRQNVQKVLLHGIGCSGGMAALRTAAGLIMGESFRGRKARVLVLAAEISTTLVRSELESIVKNDEVRIGICLFSDCASALVVGNEMEGDEDFPESAENAQELPNGLHNGFDQDDDSLQERIQESRRQNGENEPILELLGWEHEIIEDTEKDLGFDVDPLGWKVVLTPRVPKLTAGILPPLFSKLVTSIPELKATIAEAAHSIPPTSFSWALHPGGATILSGVERVMGLNPEEHLRESYEIYVSRGNSSSATWASVVARMMNVNTQEGDEKKRYVLGCGFGPGISVEMAVLKRLDLDGEGVTGRVKARKTNEANGDGLMNGLQALDISDRGSSTSRSSDAGGDSTGGSGTGSGNGSGSLSPNLSTVALPLAEDVD</sequence>
<comment type="similarity">
    <text evidence="1 3">Belongs to the thiolase-like superfamily. Chalcone/stilbene synthases family.</text>
</comment>
<dbReference type="InterPro" id="IPR011141">
    <property type="entry name" value="Polyketide_synthase_type-III"/>
</dbReference>
<dbReference type="STRING" id="1664694.A0A0N1HGD1"/>
<keyword evidence="3" id="KW-0012">Acyltransferase</keyword>
<name>A0A0N1HGD1_9EURO</name>
<gene>
    <name evidence="7" type="ORF">AB675_2558</name>
</gene>
<dbReference type="GO" id="GO:0030639">
    <property type="term" value="P:polyketide biosynthetic process"/>
    <property type="evidence" value="ECO:0007669"/>
    <property type="project" value="TreeGrafter"/>
</dbReference>
<organism evidence="7 8">
    <name type="scientific">Cyphellophora attinorum</name>
    <dbReference type="NCBI Taxonomy" id="1664694"/>
    <lineage>
        <taxon>Eukaryota</taxon>
        <taxon>Fungi</taxon>
        <taxon>Dikarya</taxon>
        <taxon>Ascomycota</taxon>
        <taxon>Pezizomycotina</taxon>
        <taxon>Eurotiomycetes</taxon>
        <taxon>Chaetothyriomycetidae</taxon>
        <taxon>Chaetothyriales</taxon>
        <taxon>Cyphellophoraceae</taxon>
        <taxon>Cyphellophora</taxon>
    </lineage>
</organism>
<dbReference type="RefSeq" id="XP_018005168.1">
    <property type="nucleotide sequence ID" value="XM_018142538.1"/>
</dbReference>
<feature type="domain" description="Chalcone/stilbene synthase N-terminal" evidence="5">
    <location>
        <begin position="76"/>
        <end position="230"/>
    </location>
</feature>
<protein>
    <submittedName>
        <fullName evidence="7">Chalcone synthase J</fullName>
    </submittedName>
</protein>
<dbReference type="InterPro" id="IPR012328">
    <property type="entry name" value="Chalcone/stilbene_synt_C"/>
</dbReference>